<dbReference type="RefSeq" id="WP_151968574.1">
    <property type="nucleotide sequence ID" value="NZ_AP019860.1"/>
</dbReference>
<accession>A0A5S9IMT9</accession>
<protein>
    <recommendedName>
        <fullName evidence="3">Lipoprotein</fullName>
    </recommendedName>
</protein>
<evidence type="ECO:0008006" key="3">
    <source>
        <dbReference type="Google" id="ProtNLM"/>
    </source>
</evidence>
<name>A0A5S9IMT9_UABAM</name>
<proteinExistence type="predicted"/>
<dbReference type="KEGG" id="uam:UABAM_02777"/>
<dbReference type="Proteomes" id="UP000326354">
    <property type="component" value="Chromosome"/>
</dbReference>
<sequence length="175" mass="20747">MRIFYLITIILLMVSACDSFVYYSKRSNEHLCTVCFSQKYTEKPYTYALGIRIPLIPQKYIKKSHTYNDYEKHSWTRHNHKWVFIKASITGYVEGHSHGGIKPSRNFFAQQYEKSISFRNFIKQKIRNKKLSAKNVYQMLLVKASSLEKKDIKLQNAGYYLYCEFEKVILNNAND</sequence>
<dbReference type="PROSITE" id="PS51257">
    <property type="entry name" value="PROKAR_LIPOPROTEIN"/>
    <property type="match status" value="1"/>
</dbReference>
<dbReference type="EMBL" id="AP019860">
    <property type="protein sequence ID" value="BBM84417.1"/>
    <property type="molecule type" value="Genomic_DNA"/>
</dbReference>
<evidence type="ECO:0000313" key="2">
    <source>
        <dbReference type="Proteomes" id="UP000326354"/>
    </source>
</evidence>
<evidence type="ECO:0000313" key="1">
    <source>
        <dbReference type="EMBL" id="BBM84417.1"/>
    </source>
</evidence>
<reference evidence="1 2" key="1">
    <citation type="submission" date="2019-08" db="EMBL/GenBank/DDBJ databases">
        <title>Complete genome sequence of Candidatus Uab amorphum.</title>
        <authorList>
            <person name="Shiratori T."/>
            <person name="Suzuki S."/>
            <person name="Kakizawa Y."/>
            <person name="Ishida K."/>
        </authorList>
    </citation>
    <scope>NUCLEOTIDE SEQUENCE [LARGE SCALE GENOMIC DNA]</scope>
    <source>
        <strain evidence="1 2">SRT547</strain>
    </source>
</reference>
<keyword evidence="2" id="KW-1185">Reference proteome</keyword>
<dbReference type="AlphaFoldDB" id="A0A5S9IMT9"/>
<organism evidence="1 2">
    <name type="scientific">Uabimicrobium amorphum</name>
    <dbReference type="NCBI Taxonomy" id="2596890"/>
    <lineage>
        <taxon>Bacteria</taxon>
        <taxon>Pseudomonadati</taxon>
        <taxon>Planctomycetota</taxon>
        <taxon>Candidatus Uabimicrobiia</taxon>
        <taxon>Candidatus Uabimicrobiales</taxon>
        <taxon>Candidatus Uabimicrobiaceae</taxon>
        <taxon>Candidatus Uabimicrobium</taxon>
    </lineage>
</organism>
<gene>
    <name evidence="1" type="ORF">UABAM_02777</name>
</gene>